<dbReference type="EMBL" id="SCWD01000001">
    <property type="protein sequence ID" value="TDM04151.1"/>
    <property type="molecule type" value="Genomic_DNA"/>
</dbReference>
<dbReference type="RefSeq" id="WP_133417012.1">
    <property type="nucleotide sequence ID" value="NZ_SCWD01000001.1"/>
</dbReference>
<keyword evidence="4" id="KW-1185">Reference proteome</keyword>
<protein>
    <submittedName>
        <fullName evidence="3">Uncharacterized protein</fullName>
    </submittedName>
</protein>
<sequence length="535" mass="61453">MNKIKINRLGEINVFNNSVEYVSPLENFRNVHTNQEKLLADYRAFLKQFNHSDVFCHITRLNGRGKYITFDYFLENNEMYSSIRYQNFTRQLELFYSLTEIAEFQQNSHVQILWDLNNFVIAHQKGKKDRIKAILHDFGDLIVFDQTSALEGLKRLVLLGLVKQTSLDGKPQPDDYINPSDEVAQFAEEVMSAESMNTIKASIESRLGKNGMTLSEVRSTQGKSARINQPKLLPTVKIAPKTITRPVKQSGSAPGRLVWLIGFLLIALSVLLAAFFINGNMQEQQKEAEALSRELKQQQKVNNIFTEYISGDKQKAREQMVTLNYHDLKSDMQRDIYIKWLVDGHQYSKALSLDESSAYLIGRKINHDNKEDIEKLAAEEKNEVLDFYLAGKEGHYQKVINLADKVNLKEPSVANAIVRAFVLTGSDNNLDSFMDEAEKKFDSGSKEMKNITRTYKYYKPYVQSLNDVQAQYDKKEKEIRDLEKAVSNKKTKSKKSSKKLTAAKKEQERLKEKIQDQRSDIKDVKTADIIASQDK</sequence>
<evidence type="ECO:0000313" key="3">
    <source>
        <dbReference type="EMBL" id="TDM04151.1"/>
    </source>
</evidence>
<feature type="transmembrane region" description="Helical" evidence="2">
    <location>
        <begin position="257"/>
        <end position="277"/>
    </location>
</feature>
<feature type="compositionally biased region" description="Basic and acidic residues" evidence="1">
    <location>
        <begin position="503"/>
        <end position="518"/>
    </location>
</feature>
<dbReference type="AlphaFoldDB" id="A0A9Q8CL39"/>
<keyword evidence="2" id="KW-0472">Membrane</keyword>
<proteinExistence type="predicted"/>
<reference evidence="3 4" key="1">
    <citation type="submission" date="2019-01" db="EMBL/GenBank/DDBJ databases">
        <title>Draft genome sequences of the type strains of six Macrococcus species.</title>
        <authorList>
            <person name="Mazhar S."/>
            <person name="Altermann E."/>
            <person name="Hill C."/>
            <person name="Mcauliffe O."/>
        </authorList>
    </citation>
    <scope>NUCLEOTIDE SEQUENCE [LARGE SCALE GENOMIC DNA]</scope>
    <source>
        <strain evidence="3 4">ATCC 51828</strain>
    </source>
</reference>
<evidence type="ECO:0000313" key="4">
    <source>
        <dbReference type="Proteomes" id="UP000295280"/>
    </source>
</evidence>
<keyword evidence="2" id="KW-0812">Transmembrane</keyword>
<feature type="region of interest" description="Disordered" evidence="1">
    <location>
        <begin position="483"/>
        <end position="518"/>
    </location>
</feature>
<feature type="compositionally biased region" description="Basic residues" evidence="1">
    <location>
        <begin position="487"/>
        <end position="502"/>
    </location>
</feature>
<dbReference type="Proteomes" id="UP000295280">
    <property type="component" value="Unassembled WGS sequence"/>
</dbReference>
<gene>
    <name evidence="3" type="ORF">ERX40_02995</name>
</gene>
<evidence type="ECO:0000256" key="2">
    <source>
        <dbReference type="SAM" id="Phobius"/>
    </source>
</evidence>
<accession>A0A9Q8CL39</accession>
<keyword evidence="2" id="KW-1133">Transmembrane helix</keyword>
<name>A0A9Q8CL39_9STAP</name>
<evidence type="ECO:0000256" key="1">
    <source>
        <dbReference type="SAM" id="MobiDB-lite"/>
    </source>
</evidence>
<dbReference type="OrthoDB" id="2988875at2"/>
<comment type="caution">
    <text evidence="3">The sequence shown here is derived from an EMBL/GenBank/DDBJ whole genome shotgun (WGS) entry which is preliminary data.</text>
</comment>
<organism evidence="3 4">
    <name type="scientific">Macrococcus carouselicus</name>
    <dbReference type="NCBI Taxonomy" id="69969"/>
    <lineage>
        <taxon>Bacteria</taxon>
        <taxon>Bacillati</taxon>
        <taxon>Bacillota</taxon>
        <taxon>Bacilli</taxon>
        <taxon>Bacillales</taxon>
        <taxon>Staphylococcaceae</taxon>
        <taxon>Macrococcus</taxon>
    </lineage>
</organism>